<comment type="caution">
    <text evidence="5">The sequence shown here is derived from an EMBL/GenBank/DDBJ whole genome shotgun (WGS) entry which is preliminary data.</text>
</comment>
<evidence type="ECO:0000313" key="5">
    <source>
        <dbReference type="EMBL" id="MDP8568880.1"/>
    </source>
</evidence>
<evidence type="ECO:0000259" key="2">
    <source>
        <dbReference type="PROSITE" id="PS50113"/>
    </source>
</evidence>
<protein>
    <submittedName>
        <fullName evidence="5">EAL domain-containing protein</fullName>
    </submittedName>
</protein>
<dbReference type="SMART" id="SM00052">
    <property type="entry name" value="EAL"/>
    <property type="match status" value="1"/>
</dbReference>
<dbReference type="NCBIfam" id="TIGR00229">
    <property type="entry name" value="sensory_box"/>
    <property type="match status" value="1"/>
</dbReference>
<dbReference type="Pfam" id="PF00990">
    <property type="entry name" value="GGDEF"/>
    <property type="match status" value="1"/>
</dbReference>
<feature type="coiled-coil region" evidence="1">
    <location>
        <begin position="258"/>
        <end position="285"/>
    </location>
</feature>
<dbReference type="SUPFAM" id="SSF55073">
    <property type="entry name" value="Nucleotide cyclase"/>
    <property type="match status" value="1"/>
</dbReference>
<dbReference type="Gene3D" id="3.30.70.270">
    <property type="match status" value="1"/>
</dbReference>
<dbReference type="InterPro" id="IPR000700">
    <property type="entry name" value="PAS-assoc_C"/>
</dbReference>
<feature type="domain" description="GGDEF" evidence="4">
    <location>
        <begin position="436"/>
        <end position="569"/>
    </location>
</feature>
<dbReference type="InterPro" id="IPR013656">
    <property type="entry name" value="PAS_4"/>
</dbReference>
<gene>
    <name evidence="5" type="ORF">Q9291_13600</name>
</gene>
<dbReference type="PANTHER" id="PTHR44757:SF2">
    <property type="entry name" value="BIOFILM ARCHITECTURE MAINTENANCE PROTEIN MBAA"/>
    <property type="match status" value="1"/>
</dbReference>
<evidence type="ECO:0000259" key="4">
    <source>
        <dbReference type="PROSITE" id="PS50887"/>
    </source>
</evidence>
<dbReference type="NCBIfam" id="TIGR00254">
    <property type="entry name" value="GGDEF"/>
    <property type="match status" value="1"/>
</dbReference>
<dbReference type="SMART" id="SM00091">
    <property type="entry name" value="PAS"/>
    <property type="match status" value="3"/>
</dbReference>
<dbReference type="SMART" id="SM00267">
    <property type="entry name" value="GGDEF"/>
    <property type="match status" value="1"/>
</dbReference>
<dbReference type="EMBL" id="JAVCAP010000036">
    <property type="protein sequence ID" value="MDP8568880.1"/>
    <property type="molecule type" value="Genomic_DNA"/>
</dbReference>
<feature type="domain" description="EAL" evidence="3">
    <location>
        <begin position="578"/>
        <end position="832"/>
    </location>
</feature>
<dbReference type="InterPro" id="IPR035965">
    <property type="entry name" value="PAS-like_dom_sf"/>
</dbReference>
<dbReference type="Gene3D" id="3.30.450.20">
    <property type="entry name" value="PAS domain"/>
    <property type="match status" value="2"/>
</dbReference>
<dbReference type="SUPFAM" id="SSF141868">
    <property type="entry name" value="EAL domain-like"/>
    <property type="match status" value="1"/>
</dbReference>
<dbReference type="PANTHER" id="PTHR44757">
    <property type="entry name" value="DIGUANYLATE CYCLASE DGCP"/>
    <property type="match status" value="1"/>
</dbReference>
<keyword evidence="1" id="KW-0175">Coiled coil</keyword>
<dbReference type="PROSITE" id="PS50883">
    <property type="entry name" value="EAL"/>
    <property type="match status" value="1"/>
</dbReference>
<dbReference type="Proteomes" id="UP001225906">
    <property type="component" value="Unassembled WGS sequence"/>
</dbReference>
<dbReference type="PROSITE" id="PS50887">
    <property type="entry name" value="GGDEF"/>
    <property type="match status" value="1"/>
</dbReference>
<dbReference type="InterPro" id="IPR029787">
    <property type="entry name" value="Nucleotide_cyclase"/>
</dbReference>
<dbReference type="InterPro" id="IPR052155">
    <property type="entry name" value="Biofilm_reg_signaling"/>
</dbReference>
<evidence type="ECO:0000259" key="3">
    <source>
        <dbReference type="PROSITE" id="PS50883"/>
    </source>
</evidence>
<evidence type="ECO:0000313" key="6">
    <source>
        <dbReference type="Proteomes" id="UP001225906"/>
    </source>
</evidence>
<name>A0ABT9JWP1_9PROT</name>
<dbReference type="RefSeq" id="WP_306390662.1">
    <property type="nucleotide sequence ID" value="NZ_JAVCAP010000036.1"/>
</dbReference>
<dbReference type="InterPro" id="IPR043128">
    <property type="entry name" value="Rev_trsase/Diguanyl_cyclase"/>
</dbReference>
<dbReference type="SUPFAM" id="SSF55785">
    <property type="entry name" value="PYP-like sensor domain (PAS domain)"/>
    <property type="match status" value="2"/>
</dbReference>
<feature type="domain" description="PAC" evidence="2">
    <location>
        <begin position="219"/>
        <end position="274"/>
    </location>
</feature>
<dbReference type="CDD" id="cd01948">
    <property type="entry name" value="EAL"/>
    <property type="match status" value="1"/>
</dbReference>
<dbReference type="InterPro" id="IPR000160">
    <property type="entry name" value="GGDEF_dom"/>
</dbReference>
<dbReference type="PROSITE" id="PS50113">
    <property type="entry name" value="PAC"/>
    <property type="match status" value="1"/>
</dbReference>
<keyword evidence="6" id="KW-1185">Reference proteome</keyword>
<organism evidence="5 6">
    <name type="scientific">Methylophilus aquaticus</name>
    <dbReference type="NCBI Taxonomy" id="1971610"/>
    <lineage>
        <taxon>Bacteria</taxon>
        <taxon>Pseudomonadati</taxon>
        <taxon>Pseudomonadota</taxon>
        <taxon>Betaproteobacteria</taxon>
        <taxon>Nitrosomonadales</taxon>
        <taxon>Methylophilaceae</taxon>
        <taxon>Methylophilus</taxon>
    </lineage>
</organism>
<dbReference type="InterPro" id="IPR035919">
    <property type="entry name" value="EAL_sf"/>
</dbReference>
<evidence type="ECO:0000256" key="1">
    <source>
        <dbReference type="SAM" id="Coils"/>
    </source>
</evidence>
<reference evidence="6" key="1">
    <citation type="journal article" date="2019" name="Int. J. Syst. Evol. Microbiol.">
        <title>The Global Catalogue of Microorganisms (GCM) 10K type strain sequencing project: providing services to taxonomists for standard genome sequencing and annotation.</title>
        <authorList>
            <consortium name="The Broad Institute Genomics Platform"/>
            <consortium name="The Broad Institute Genome Sequencing Center for Infectious Disease"/>
            <person name="Wu L."/>
            <person name="Ma J."/>
        </authorList>
    </citation>
    <scope>NUCLEOTIDE SEQUENCE [LARGE SCALE GENOMIC DNA]</scope>
    <source>
        <strain evidence="6">VKM B-3159</strain>
    </source>
</reference>
<dbReference type="CDD" id="cd01949">
    <property type="entry name" value="GGDEF"/>
    <property type="match status" value="1"/>
</dbReference>
<dbReference type="InterPro" id="IPR000014">
    <property type="entry name" value="PAS"/>
</dbReference>
<proteinExistence type="predicted"/>
<dbReference type="CDD" id="cd00130">
    <property type="entry name" value="PAS"/>
    <property type="match status" value="1"/>
</dbReference>
<accession>A0ABT9JWP1</accession>
<dbReference type="Pfam" id="PF00563">
    <property type="entry name" value="EAL"/>
    <property type="match status" value="1"/>
</dbReference>
<dbReference type="Pfam" id="PF08448">
    <property type="entry name" value="PAS_4"/>
    <property type="match status" value="2"/>
</dbReference>
<sequence length="834" mass="94382">MSVTQPANAETIMQTAGDLHDMHAFLPAISALFDLMPDSVILHDAQGTPVYISHALKQDLEITSLTELSACFSPAQREEYNQQLKVTMSSQEATQMVCHFDHGKFSLDINNVISFYPIINRQLQCLGVLAHSYHHALQQHLQEISSHAQKAYMRSLLDGFPFPIWMKNRSGMFVSVNRQFCREFGFDHPRDVLGKNDFDLFDTEMAQQFRADDQHVLHTGQEKRIVEKIRKADGTLYWGYTHKTAARTSEHVIGTVGFTRDVSEERRLQAEIAELENEYALLMNSIPIAIMVYDMSLRRLLVNDYYSKLIRTDGRAFLGKTPAETWSPFVVNLTADDYMHHMHTVIATGEPVFFDMVHTRDASGHSTHDVRLIPRRNKDNEICGVIAVVQDVTMVHESRLRNEHQAHHDALTGLPNRILLAQELEEATSHARQVNEKFAFLMLDLDGFKSINDSMGHDIGDKLLQEVAQRLQTLTPDDGFCCRLGGDEFAMILRHMQDLSQAKTLASHCLQSLHQSYLIDQVEYYISASIGIAVYPDHTANSEDLIRFADTALYGAKDGGRNRWCCYDVGFTHQAERRFHVANALRTAIRQQELSLVFQPIVNMSDRRIHGVEALCRWHSKTLGVVSPAEFIPIAEHTGLMLVLGKTIMAYAFDAAYQINYLSNPGIRVSVNVSARQFNDPKFVEQVGQLLLQHQCQPQWIKLEITESLLLEYSHDVLIKLNQLTGMGMLIALDDFGTGHSALSYLFKFPLQQIKIDRSFIQDIELNPTSAKLIKAIIAMVGSMEKELVAEGVETQKQAELLQQFGCNMAQGFLYSTPLALDSLLSLAHKQYTL</sequence>
<dbReference type="InterPro" id="IPR001633">
    <property type="entry name" value="EAL_dom"/>
</dbReference>
<dbReference type="Gene3D" id="3.20.20.450">
    <property type="entry name" value="EAL domain"/>
    <property type="match status" value="1"/>
</dbReference>